<evidence type="ECO:0000256" key="1">
    <source>
        <dbReference type="ARBA" id="ARBA00004442"/>
    </source>
</evidence>
<keyword evidence="9" id="KW-1185">Reference proteome</keyword>
<dbReference type="AlphaFoldDB" id="A0A1M5F6K0"/>
<name>A0A1M5F6K0_9BACT</name>
<dbReference type="Pfam" id="PF14322">
    <property type="entry name" value="SusD-like_3"/>
    <property type="match status" value="1"/>
</dbReference>
<evidence type="ECO:0000256" key="4">
    <source>
        <dbReference type="ARBA" id="ARBA00023136"/>
    </source>
</evidence>
<evidence type="ECO:0000256" key="3">
    <source>
        <dbReference type="ARBA" id="ARBA00022729"/>
    </source>
</evidence>
<evidence type="ECO:0000313" key="8">
    <source>
        <dbReference type="EMBL" id="SHF87173.1"/>
    </source>
</evidence>
<evidence type="ECO:0000256" key="2">
    <source>
        <dbReference type="ARBA" id="ARBA00006275"/>
    </source>
</evidence>
<dbReference type="OrthoDB" id="1100079at2"/>
<reference evidence="8 9" key="1">
    <citation type="submission" date="2016-11" db="EMBL/GenBank/DDBJ databases">
        <authorList>
            <person name="Jaros S."/>
            <person name="Januszkiewicz K."/>
            <person name="Wedrychowicz H."/>
        </authorList>
    </citation>
    <scope>NUCLEOTIDE SEQUENCE [LARGE SCALE GENOMIC DNA]</scope>
    <source>
        <strain evidence="8 9">DSM 26910</strain>
    </source>
</reference>
<evidence type="ECO:0000259" key="7">
    <source>
        <dbReference type="Pfam" id="PF14322"/>
    </source>
</evidence>
<comment type="subcellular location">
    <subcellularLocation>
        <location evidence="1">Cell outer membrane</location>
    </subcellularLocation>
</comment>
<dbReference type="PROSITE" id="PS51257">
    <property type="entry name" value="PROKAR_LIPOPROTEIN"/>
    <property type="match status" value="1"/>
</dbReference>
<feature type="domain" description="RagB/SusD" evidence="6">
    <location>
        <begin position="340"/>
        <end position="474"/>
    </location>
</feature>
<keyword evidence="4" id="KW-0472">Membrane</keyword>
<evidence type="ECO:0000259" key="6">
    <source>
        <dbReference type="Pfam" id="PF07980"/>
    </source>
</evidence>
<dbReference type="Gene3D" id="1.25.40.390">
    <property type="match status" value="1"/>
</dbReference>
<gene>
    <name evidence="8" type="ORF">SAMN05444274_11140</name>
</gene>
<dbReference type="STRING" id="1484053.SAMN05444274_11140"/>
<dbReference type="Proteomes" id="UP000184164">
    <property type="component" value="Unassembled WGS sequence"/>
</dbReference>
<protein>
    <submittedName>
        <fullName evidence="8">SusD family protein</fullName>
    </submittedName>
</protein>
<comment type="similarity">
    <text evidence="2">Belongs to the SusD family.</text>
</comment>
<evidence type="ECO:0000256" key="5">
    <source>
        <dbReference type="ARBA" id="ARBA00023237"/>
    </source>
</evidence>
<organism evidence="8 9">
    <name type="scientific">Mariniphaga anaerophila</name>
    <dbReference type="NCBI Taxonomy" id="1484053"/>
    <lineage>
        <taxon>Bacteria</taxon>
        <taxon>Pseudomonadati</taxon>
        <taxon>Bacteroidota</taxon>
        <taxon>Bacteroidia</taxon>
        <taxon>Marinilabiliales</taxon>
        <taxon>Prolixibacteraceae</taxon>
        <taxon>Mariniphaga</taxon>
    </lineage>
</organism>
<dbReference type="InterPro" id="IPR011990">
    <property type="entry name" value="TPR-like_helical_dom_sf"/>
</dbReference>
<keyword evidence="5" id="KW-0998">Cell outer membrane</keyword>
<dbReference type="EMBL" id="FQUM01000011">
    <property type="protein sequence ID" value="SHF87173.1"/>
    <property type="molecule type" value="Genomic_DNA"/>
</dbReference>
<accession>A0A1M5F6K0</accession>
<dbReference type="InterPro" id="IPR012944">
    <property type="entry name" value="SusD_RagB_dom"/>
</dbReference>
<sequence>MKRIYKYLIFIVSGALVLTTSCSDELNTEPKGTVSQSQITKLAESDPAALALVIEPMIAGMYGHLVTFNSMGLSDAQVKHDDHGIKSIFHIADMMGEDVVQTSSSYNWYYHDYLLELRDKDYTHPYFVWQYLYRSIKLANDILAKIPEDAEDSQMKAFRGQALATRAYSYHYLVQFFQKTYVGHEDDPGVPIVTEVESEEGTPRKSMREVYTLMVKDLTDAIKLLDGYSRATKGFIDQSVAYGFLARVYLSMENWEAAADAASKARSGYPIMTGEQYLAGFKYISNPEWMFGSIVTSDLDIVKTGICNHNSFFSSFSYGYASLTGMFKAIDRRLYDHMSDTDSRKLAYQSPDGTTFPDGGYNGVELAAYVNGKFGASDDGADNTQDLVYMRASEMLLIEAEARAEMNQPGEAAALLKELMENRDPNYTVPTSNLLEEIRQQRRIELWGEIGIALFDIKRLKLGINRDYPGSNHPEDAKLVVPAEDWKFTYMLPTKEIDNNPDVGPEDNNP</sequence>
<evidence type="ECO:0000313" key="9">
    <source>
        <dbReference type="Proteomes" id="UP000184164"/>
    </source>
</evidence>
<proteinExistence type="inferred from homology"/>
<feature type="domain" description="SusD-like N-terminal" evidence="7">
    <location>
        <begin position="100"/>
        <end position="250"/>
    </location>
</feature>
<dbReference type="SUPFAM" id="SSF48452">
    <property type="entry name" value="TPR-like"/>
    <property type="match status" value="1"/>
</dbReference>
<keyword evidence="3" id="KW-0732">Signal</keyword>
<dbReference type="RefSeq" id="WP_073003216.1">
    <property type="nucleotide sequence ID" value="NZ_FQUM01000011.1"/>
</dbReference>
<dbReference type="GO" id="GO:0009279">
    <property type="term" value="C:cell outer membrane"/>
    <property type="evidence" value="ECO:0007669"/>
    <property type="project" value="UniProtKB-SubCell"/>
</dbReference>
<dbReference type="Pfam" id="PF07980">
    <property type="entry name" value="SusD_RagB"/>
    <property type="match status" value="1"/>
</dbReference>
<dbReference type="InterPro" id="IPR033985">
    <property type="entry name" value="SusD-like_N"/>
</dbReference>